<name>A0A1I7DYR0_9HYPH</name>
<organism evidence="1 2">
    <name type="scientific">Pseudovibrio denitrificans</name>
    <dbReference type="NCBI Taxonomy" id="258256"/>
    <lineage>
        <taxon>Bacteria</taxon>
        <taxon>Pseudomonadati</taxon>
        <taxon>Pseudomonadota</taxon>
        <taxon>Alphaproteobacteria</taxon>
        <taxon>Hyphomicrobiales</taxon>
        <taxon>Stappiaceae</taxon>
        <taxon>Pseudovibrio</taxon>
    </lineage>
</organism>
<reference evidence="2" key="1">
    <citation type="submission" date="2016-10" db="EMBL/GenBank/DDBJ databases">
        <authorList>
            <person name="Varghese N."/>
            <person name="Submissions S."/>
        </authorList>
    </citation>
    <scope>NUCLEOTIDE SEQUENCE [LARGE SCALE GENOMIC DNA]</scope>
    <source>
        <strain evidence="2">DSM 17465</strain>
    </source>
</reference>
<gene>
    <name evidence="1" type="ORF">SAMN05444141_11329</name>
</gene>
<protein>
    <submittedName>
        <fullName evidence="1">Uncharacterized protein</fullName>
    </submittedName>
</protein>
<evidence type="ECO:0000313" key="1">
    <source>
        <dbReference type="EMBL" id="SFU16783.1"/>
    </source>
</evidence>
<accession>A0A1I7DYR0</accession>
<dbReference type="Proteomes" id="UP000183371">
    <property type="component" value="Unassembled WGS sequence"/>
</dbReference>
<sequence>MKSYCLNTALILRDHAAQLQNGLVRSEDWERLQFLAKMFPQFCHAGFEVPLGESSPGADFLICLRRQKESGHLLNIVSPDENWRRLRRFALKWREGRNFLDCIPNCWLEFDLLQMKTDGHLEPSLFVNVPVKAVNKYADVIDQLADLLSFPVSRACRDEAGRVVKIIAPHADAIETGFWLSRPTTGLRLVFMKLRRSPEQLIALLAEAGHPNPAALNSASLSSLWPVGGSIALALDIQENISLNIGIELYASPAGKPIDLADDLDNKFRLLTSLRDTGLCTASKMKNILGWQGTRSYGEAPELEGEVCLYRSLNHVKLSLSSKEQLPSAKAYLALTALAYRKRETQHAFA</sequence>
<proteinExistence type="predicted"/>
<dbReference type="RefSeq" id="WP_054785397.1">
    <property type="nucleotide sequence ID" value="NZ_FPBD01000013.1"/>
</dbReference>
<dbReference type="EMBL" id="FPBD01000013">
    <property type="protein sequence ID" value="SFU16783.1"/>
    <property type="molecule type" value="Genomic_DNA"/>
</dbReference>
<evidence type="ECO:0000313" key="2">
    <source>
        <dbReference type="Proteomes" id="UP000183371"/>
    </source>
</evidence>
<keyword evidence="2" id="KW-1185">Reference proteome</keyword>
<dbReference type="AlphaFoldDB" id="A0A1I7DYR0"/>